<keyword evidence="3" id="KW-1185">Reference proteome</keyword>
<reference evidence="2 3" key="1">
    <citation type="submission" date="2021-07" db="EMBL/GenBank/DDBJ databases">
        <title>Stakelama flava sp. nov., a novel endophytic bacterium isolated from branch of Kandelia candel.</title>
        <authorList>
            <person name="Tuo L."/>
        </authorList>
    </citation>
    <scope>NUCLEOTIDE SEQUENCE [LARGE SCALE GENOMIC DNA]</scope>
    <source>
        <strain evidence="2 3">CBK3Z-3</strain>
    </source>
</reference>
<evidence type="ECO:0000313" key="3">
    <source>
        <dbReference type="Proteomes" id="UP001197214"/>
    </source>
</evidence>
<gene>
    <name evidence="2" type="ORF">KY084_04825</name>
</gene>
<sequence length="187" mass="19963">MITAIRDVRKAKSLTLEEVAQRCDPPTTAQTIGRLETGTRTVSVKWLNRIADALGVEAADLVKLPDQAELPVAAVLDGGEARAPRRPATVVAPRAEPGMVAVTVTGSSGDYRAGDELWCRRIAPDGFAAAVNRDVLVPRPAGRYIFGRLIDMDGGRLHLLPSGAGQRQLVVTDPAWLAVAVRLVRAL</sequence>
<dbReference type="Pfam" id="PF01381">
    <property type="entry name" value="HTH_3"/>
    <property type="match status" value="1"/>
</dbReference>
<organism evidence="2 3">
    <name type="scientific">Stakelama flava</name>
    <dbReference type="NCBI Taxonomy" id="2860338"/>
    <lineage>
        <taxon>Bacteria</taxon>
        <taxon>Pseudomonadati</taxon>
        <taxon>Pseudomonadota</taxon>
        <taxon>Alphaproteobacteria</taxon>
        <taxon>Sphingomonadales</taxon>
        <taxon>Sphingomonadaceae</taxon>
        <taxon>Stakelama</taxon>
    </lineage>
</organism>
<name>A0ABS6XJ11_9SPHN</name>
<evidence type="ECO:0000313" key="2">
    <source>
        <dbReference type="EMBL" id="MBW4330198.1"/>
    </source>
</evidence>
<proteinExistence type="predicted"/>
<dbReference type="Proteomes" id="UP001197214">
    <property type="component" value="Unassembled WGS sequence"/>
</dbReference>
<accession>A0ABS6XJ11</accession>
<dbReference type="SMART" id="SM00530">
    <property type="entry name" value="HTH_XRE"/>
    <property type="match status" value="1"/>
</dbReference>
<dbReference type="CDD" id="cd00093">
    <property type="entry name" value="HTH_XRE"/>
    <property type="match status" value="1"/>
</dbReference>
<dbReference type="RefSeq" id="WP_219237301.1">
    <property type="nucleotide sequence ID" value="NZ_JAHWZX010000003.1"/>
</dbReference>
<feature type="domain" description="HTH cro/C1-type" evidence="1">
    <location>
        <begin position="5"/>
        <end position="61"/>
    </location>
</feature>
<dbReference type="PROSITE" id="PS50943">
    <property type="entry name" value="HTH_CROC1"/>
    <property type="match status" value="1"/>
</dbReference>
<dbReference type="InterPro" id="IPR001387">
    <property type="entry name" value="Cro/C1-type_HTH"/>
</dbReference>
<dbReference type="EMBL" id="JAHWZX010000003">
    <property type="protein sequence ID" value="MBW4330198.1"/>
    <property type="molecule type" value="Genomic_DNA"/>
</dbReference>
<comment type="caution">
    <text evidence="2">The sequence shown here is derived from an EMBL/GenBank/DDBJ whole genome shotgun (WGS) entry which is preliminary data.</text>
</comment>
<evidence type="ECO:0000259" key="1">
    <source>
        <dbReference type="PROSITE" id="PS50943"/>
    </source>
</evidence>
<protein>
    <submittedName>
        <fullName evidence="2">Helix-turn-helix domain-containing protein</fullName>
    </submittedName>
</protein>